<protein>
    <submittedName>
        <fullName evidence="10">PTS sorbose-specific transporter subunit IIC</fullName>
    </submittedName>
</protein>
<evidence type="ECO:0000256" key="4">
    <source>
        <dbReference type="ARBA" id="ARBA00022597"/>
    </source>
</evidence>
<dbReference type="Pfam" id="PF03609">
    <property type="entry name" value="EII-Sor"/>
    <property type="match status" value="1"/>
</dbReference>
<dbReference type="InterPro" id="IPR004700">
    <property type="entry name" value="PTS_IIC_man"/>
</dbReference>
<dbReference type="GO" id="GO:0005886">
    <property type="term" value="C:plasma membrane"/>
    <property type="evidence" value="ECO:0007669"/>
    <property type="project" value="UniProtKB-SubCell"/>
</dbReference>
<evidence type="ECO:0000256" key="1">
    <source>
        <dbReference type="ARBA" id="ARBA00004651"/>
    </source>
</evidence>
<evidence type="ECO:0000313" key="10">
    <source>
        <dbReference type="EMBL" id="STF41685.1"/>
    </source>
</evidence>
<sequence>MEISLLQAFALGIIAFIAGLDMFNGLTHMHRPVVLGPLVGLVLGDLHTGILTGGTLELVWMGLAPAGGRTAA</sequence>
<keyword evidence="3" id="KW-1003">Cell membrane</keyword>
<proteinExistence type="predicted"/>
<evidence type="ECO:0000256" key="9">
    <source>
        <dbReference type="SAM" id="Phobius"/>
    </source>
</evidence>
<evidence type="ECO:0000256" key="8">
    <source>
        <dbReference type="ARBA" id="ARBA00023136"/>
    </source>
</evidence>
<dbReference type="GO" id="GO:0009401">
    <property type="term" value="P:phosphoenolpyruvate-dependent sugar phosphotransferase system"/>
    <property type="evidence" value="ECO:0007669"/>
    <property type="project" value="UniProtKB-KW"/>
</dbReference>
<feature type="transmembrane region" description="Helical" evidence="9">
    <location>
        <begin position="6"/>
        <end position="23"/>
    </location>
</feature>
<evidence type="ECO:0000256" key="7">
    <source>
        <dbReference type="ARBA" id="ARBA00022989"/>
    </source>
</evidence>
<evidence type="ECO:0000256" key="3">
    <source>
        <dbReference type="ARBA" id="ARBA00022475"/>
    </source>
</evidence>
<gene>
    <name evidence="10" type="primary">agaC_2</name>
    <name evidence="10" type="ORF">NCTC7928_02294</name>
</gene>
<keyword evidence="4" id="KW-0762">Sugar transport</keyword>
<dbReference type="Proteomes" id="UP000254877">
    <property type="component" value="Unassembled WGS sequence"/>
</dbReference>
<accession>A0A376LEI0</accession>
<reference evidence="10 11" key="1">
    <citation type="submission" date="2018-06" db="EMBL/GenBank/DDBJ databases">
        <authorList>
            <consortium name="Pathogen Informatics"/>
            <person name="Doyle S."/>
        </authorList>
    </citation>
    <scope>NUCLEOTIDE SEQUENCE [LARGE SCALE GENOMIC DNA]</scope>
    <source>
        <strain evidence="10 11">NCTC7928</strain>
    </source>
</reference>
<dbReference type="AlphaFoldDB" id="A0A376LEI0"/>
<evidence type="ECO:0000256" key="5">
    <source>
        <dbReference type="ARBA" id="ARBA00022683"/>
    </source>
</evidence>
<comment type="subcellular location">
    <subcellularLocation>
        <location evidence="1">Cell membrane</location>
        <topology evidence="1">Multi-pass membrane protein</topology>
    </subcellularLocation>
</comment>
<organism evidence="10 11">
    <name type="scientific">Escherichia coli</name>
    <dbReference type="NCBI Taxonomy" id="562"/>
    <lineage>
        <taxon>Bacteria</taxon>
        <taxon>Pseudomonadati</taxon>
        <taxon>Pseudomonadota</taxon>
        <taxon>Gammaproteobacteria</taxon>
        <taxon>Enterobacterales</taxon>
        <taxon>Enterobacteriaceae</taxon>
        <taxon>Escherichia</taxon>
    </lineage>
</organism>
<keyword evidence="2" id="KW-0813">Transport</keyword>
<evidence type="ECO:0000256" key="2">
    <source>
        <dbReference type="ARBA" id="ARBA00022448"/>
    </source>
</evidence>
<dbReference type="EMBL" id="UGAB01000002">
    <property type="protein sequence ID" value="STF41685.1"/>
    <property type="molecule type" value="Genomic_DNA"/>
</dbReference>
<keyword evidence="5" id="KW-0598">Phosphotransferase system</keyword>
<evidence type="ECO:0000313" key="11">
    <source>
        <dbReference type="Proteomes" id="UP000254877"/>
    </source>
</evidence>
<keyword evidence="8 9" id="KW-0472">Membrane</keyword>
<keyword evidence="6 9" id="KW-0812">Transmembrane</keyword>
<evidence type="ECO:0000256" key="6">
    <source>
        <dbReference type="ARBA" id="ARBA00022692"/>
    </source>
</evidence>
<keyword evidence="7 9" id="KW-1133">Transmembrane helix</keyword>
<name>A0A376LEI0_ECOLX</name>